<name>A0A563VW57_9CYAN</name>
<evidence type="ECO:0000313" key="1">
    <source>
        <dbReference type="EMBL" id="VEP15493.1"/>
    </source>
</evidence>
<dbReference type="Proteomes" id="UP000320055">
    <property type="component" value="Unassembled WGS sequence"/>
</dbReference>
<keyword evidence="2" id="KW-1185">Reference proteome</keyword>
<reference evidence="1 2" key="1">
    <citation type="submission" date="2019-01" db="EMBL/GenBank/DDBJ databases">
        <authorList>
            <person name="Brito A."/>
        </authorList>
    </citation>
    <scope>NUCLEOTIDE SEQUENCE [LARGE SCALE GENOMIC DNA]</scope>
    <source>
        <strain evidence="1">1</strain>
    </source>
</reference>
<accession>A0A563VW57</accession>
<dbReference type="EMBL" id="CAACVJ010000268">
    <property type="protein sequence ID" value="VEP15493.1"/>
    <property type="molecule type" value="Genomic_DNA"/>
</dbReference>
<sequence length="37" mass="4279">MSLLAQDFNNILVAKPAEPYNKNLRLPRLDIIIRQLS</sequence>
<protein>
    <submittedName>
        <fullName evidence="1">Uncharacterized protein</fullName>
    </submittedName>
</protein>
<proteinExistence type="predicted"/>
<dbReference type="AlphaFoldDB" id="A0A563VW57"/>
<organism evidence="1 2">
    <name type="scientific">Hyella patelloides LEGE 07179</name>
    <dbReference type="NCBI Taxonomy" id="945734"/>
    <lineage>
        <taxon>Bacteria</taxon>
        <taxon>Bacillati</taxon>
        <taxon>Cyanobacteriota</taxon>
        <taxon>Cyanophyceae</taxon>
        <taxon>Pleurocapsales</taxon>
        <taxon>Hyellaceae</taxon>
        <taxon>Hyella</taxon>
    </lineage>
</organism>
<evidence type="ECO:0000313" key="2">
    <source>
        <dbReference type="Proteomes" id="UP000320055"/>
    </source>
</evidence>
<gene>
    <name evidence="1" type="ORF">H1P_340019</name>
</gene>